<dbReference type="RefSeq" id="WP_003836643.1">
    <property type="nucleotide sequence ID" value="NZ_AP028314.1"/>
</dbReference>
<dbReference type="Proteomes" id="UP000263627">
    <property type="component" value="Chromosome"/>
</dbReference>
<dbReference type="Proteomes" id="UP000215827">
    <property type="component" value="Unassembled WGS sequence"/>
</dbReference>
<dbReference type="EMBL" id="DAESCB010000001">
    <property type="protein sequence ID" value="HBH7040174.1"/>
    <property type="molecule type" value="Genomic_DNA"/>
</dbReference>
<reference evidence="6" key="7">
    <citation type="submission" date="2023-10" db="EMBL/GenBank/DDBJ databases">
        <title>Fecal carriage and genetic characteristics of carbapenem-resistant Enterobacterales among healthy adults from four provinces of China.</title>
        <authorList>
            <person name="Li Y."/>
            <person name="Zhang R."/>
        </authorList>
    </citation>
    <scope>NUCLEOTIDE SEQUENCE</scope>
    <source>
        <strain evidence="6">HN-136</strain>
    </source>
</reference>
<reference evidence="3" key="8">
    <citation type="submission" date="2024-02" db="EMBL/GenBank/DDBJ databases">
        <authorList>
            <consortium name="Clinical and Environmental Microbiology Branch: Whole genome sequencing antimicrobial resistance pathogens in the healthcare setting"/>
        </authorList>
    </citation>
    <scope>NUCLEOTIDE SEQUENCE</scope>
    <source>
        <strain evidence="2">2021DK-00049</strain>
        <strain evidence="4">2023GN-00102</strain>
        <strain evidence="3">Whole organism</strain>
    </source>
</reference>
<dbReference type="EMBL" id="NEFA01000002">
    <property type="protein sequence ID" value="OYR06868.1"/>
    <property type="molecule type" value="Genomic_DNA"/>
</dbReference>
<reference evidence="5" key="2">
    <citation type="journal article" date="2018" name="Genome Biol.">
        <title>SKESA: strategic k-mer extension for scrupulous assemblies.</title>
        <authorList>
            <person name="Souvorov A."/>
            <person name="Agarwala R."/>
            <person name="Lipman D.J."/>
        </authorList>
    </citation>
    <scope>NUCLEOTIDE SEQUENCE</scope>
    <source>
        <strain evidence="5">91871</strain>
    </source>
</reference>
<dbReference type="EMBL" id="CP032184">
    <property type="protein sequence ID" value="AXZ47930.1"/>
    <property type="molecule type" value="Genomic_DNA"/>
</dbReference>
<evidence type="ECO:0000313" key="6">
    <source>
        <dbReference type="EMBL" id="MDW2758270.1"/>
    </source>
</evidence>
<dbReference type="SUPFAM" id="SSF141868">
    <property type="entry name" value="EAL domain-like"/>
    <property type="match status" value="1"/>
</dbReference>
<evidence type="ECO:0000313" key="9">
    <source>
        <dbReference type="Proteomes" id="UP000215827"/>
    </source>
</evidence>
<reference evidence="7 9" key="1">
    <citation type="submission" date="2017-04" db="EMBL/GenBank/DDBJ databases">
        <title>Emergence of KPC-2-producing Citrobacter isolates from sediments of a Chinese river.</title>
        <authorList>
            <person name="Zheng B."/>
        </authorList>
    </citation>
    <scope>NUCLEOTIDE SEQUENCE [LARGE SCALE GENOMIC DNA]</scope>
    <source>
        <strain evidence="7 9">C191</strain>
    </source>
</reference>
<dbReference type="EMBL" id="ABLGCN030000001">
    <property type="protein sequence ID" value="EMM7456019.1"/>
    <property type="molecule type" value="Genomic_DNA"/>
</dbReference>
<dbReference type="OrthoDB" id="8552213at2"/>
<dbReference type="AlphaFoldDB" id="A0A0D7M1F9"/>
<dbReference type="InterPro" id="IPR035919">
    <property type="entry name" value="EAL_sf"/>
</dbReference>
<organism evidence="5 12">
    <name type="scientific">Citrobacter freundii</name>
    <dbReference type="NCBI Taxonomy" id="546"/>
    <lineage>
        <taxon>Bacteria</taxon>
        <taxon>Pseudomonadati</taxon>
        <taxon>Pseudomonadota</taxon>
        <taxon>Gammaproteobacteria</taxon>
        <taxon>Enterobacterales</taxon>
        <taxon>Enterobacteriaceae</taxon>
        <taxon>Citrobacter</taxon>
        <taxon>Citrobacter freundii complex</taxon>
    </lineage>
</organism>
<evidence type="ECO:0000313" key="8">
    <source>
        <dbReference type="EMBL" id="QLV30924.1"/>
    </source>
</evidence>
<reference evidence="1 10" key="3">
    <citation type="submission" date="2018-09" db="EMBL/GenBank/DDBJ databases">
        <title>Whole genome sequencing of Citrobacter freundii AR_0116.</title>
        <authorList>
            <person name="Conlan S."/>
            <person name="Thomas P.J."/>
            <person name="Mullikin J."/>
            <person name="Frank K.M."/>
            <person name="Segre J.A."/>
        </authorList>
    </citation>
    <scope>NUCLEOTIDE SEQUENCE [LARGE SCALE GENOMIC DNA]</scope>
    <source>
        <strain evidence="1 10">AR_0116</strain>
    </source>
</reference>
<evidence type="ECO:0000313" key="7">
    <source>
        <dbReference type="EMBL" id="OYR06868.1"/>
    </source>
</evidence>
<evidence type="ECO:0000313" key="5">
    <source>
        <dbReference type="EMBL" id="HBH7040174.1"/>
    </source>
</evidence>
<dbReference type="Proteomes" id="UP000512222">
    <property type="component" value="Chromosome"/>
</dbReference>
<proteinExistence type="predicted"/>
<evidence type="ECO:0000313" key="3">
    <source>
        <dbReference type="EMBL" id="EMM7456019.1"/>
    </source>
</evidence>
<evidence type="ECO:0000313" key="10">
    <source>
        <dbReference type="Proteomes" id="UP000263627"/>
    </source>
</evidence>
<dbReference type="Proteomes" id="UP001169574">
    <property type="component" value="Unassembled WGS sequence"/>
</dbReference>
<name>A0A0D7M1F9_CITFR</name>
<gene>
    <name evidence="1" type="ORF">AM363_13850</name>
    <name evidence="7" type="ORF">B9P89_02415</name>
    <name evidence="8" type="ORF">HV178_13470</name>
    <name evidence="5" type="ORF">KV121_000149</name>
    <name evidence="2" type="ORF">KY227_002335</name>
    <name evidence="3" type="ORF">P7U51_000467</name>
    <name evidence="4" type="ORF">PQQ21_001324</name>
    <name evidence="6" type="ORF">RYZ67_07225</name>
</gene>
<evidence type="ECO:0000313" key="4">
    <source>
        <dbReference type="EMBL" id="EMN4144109.1"/>
    </source>
</evidence>
<dbReference type="GeneID" id="87001492"/>
<dbReference type="EMBL" id="CP056573">
    <property type="protein sequence ID" value="QLV30924.1"/>
    <property type="molecule type" value="Genomic_DNA"/>
</dbReference>
<reference evidence="5" key="6">
    <citation type="submission" date="2021-07" db="EMBL/GenBank/DDBJ databases">
        <authorList>
            <consortium name="NCBI Pathogen Detection Project"/>
        </authorList>
    </citation>
    <scope>NUCLEOTIDE SEQUENCE</scope>
    <source>
        <strain evidence="5">91871</strain>
    </source>
</reference>
<reference evidence="8" key="5">
    <citation type="journal article" date="2021" name="Microb. Genom.">
        <title>A genomic epidemiological study shows that prevalence of antimicrobial resistance in Enterobacterales is associated with the livestock host, as well as antimicrobial usage.</title>
        <authorList>
            <person name="AbuOun M."/>
            <person name="Jones H."/>
            <person name="Stubberfield E."/>
            <person name="Gilson D."/>
            <person name="Shaw L.P."/>
            <person name="Hubbard A.T.M."/>
            <person name="Chau K.K."/>
            <person name="Sebra R."/>
            <person name="Peto T.E.A."/>
            <person name="Crook D.W."/>
            <person name="Read D.S."/>
            <person name="Gweon H.S."/>
            <person name="Walker A.S."/>
            <person name="Stoesser N."/>
            <person name="Smith R.P."/>
            <person name="Anjum M.F."/>
            <person name="On Behalf Of The Rehab Consortium."/>
        </authorList>
    </citation>
    <scope>NUCLEOTIDE SEQUENCE</scope>
    <source>
        <strain evidence="8">RHBSTW-00370</strain>
    </source>
</reference>
<evidence type="ECO:0000313" key="2">
    <source>
        <dbReference type="EMBL" id="EHT9939262.1"/>
    </source>
</evidence>
<dbReference type="EMBL" id="ABBJDF010000012">
    <property type="protein sequence ID" value="EHT9939262.1"/>
    <property type="molecule type" value="Genomic_DNA"/>
</dbReference>
<evidence type="ECO:0000313" key="11">
    <source>
        <dbReference type="Proteomes" id="UP000512222"/>
    </source>
</evidence>
<dbReference type="Proteomes" id="UP001278087">
    <property type="component" value="Unassembled WGS sequence"/>
</dbReference>
<reference evidence="11" key="4">
    <citation type="submission" date="2020-06" db="EMBL/GenBank/DDBJ databases">
        <title>REHAB project genomes.</title>
        <authorList>
            <person name="Shaw L.P."/>
        </authorList>
    </citation>
    <scope>NUCLEOTIDE SEQUENCE [LARGE SCALE GENOMIC DNA]</scope>
    <source>
        <strain evidence="11">RHBSTW-00370</strain>
    </source>
</reference>
<evidence type="ECO:0000313" key="1">
    <source>
        <dbReference type="EMBL" id="AXZ47930.1"/>
    </source>
</evidence>
<accession>A0A0D7M1F9</accession>
<evidence type="ECO:0000313" key="12">
    <source>
        <dbReference type="Proteomes" id="UP000885148"/>
    </source>
</evidence>
<dbReference type="EMBL" id="ABKLER030000005">
    <property type="protein sequence ID" value="EMN4144109.1"/>
    <property type="molecule type" value="Genomic_DNA"/>
</dbReference>
<dbReference type="Proteomes" id="UP000885148">
    <property type="component" value="Unassembled WGS sequence"/>
</dbReference>
<dbReference type="STRING" id="1333848.CFNIH1_16670"/>
<dbReference type="EMBL" id="JAWPBU010000005">
    <property type="protein sequence ID" value="MDW2758270.1"/>
    <property type="molecule type" value="Genomic_DNA"/>
</dbReference>
<dbReference type="Gene3D" id="3.20.20.450">
    <property type="entry name" value="EAL domain"/>
    <property type="match status" value="1"/>
</dbReference>
<sequence>MIVSLDNLYHSEFSFLPARSEKGDLEFVDIITNFASAHGDVRIPTELVLPRMSDDEQCRLFVEKLELIETCQHFFIQRKVFAWINLTPAIANTLLSDTELASQVERFSFLELTINESYPELNKGKDNPTLAALAARFPLVLTNYGAGGISTRAIFDGLFKRVVLDKNFVQQRIAHISFEPFMRAILAQLSPSCESIIISGIDTQEMLERVLPVGFSAMQGGLWPAVPPAQIISLAKI</sequence>
<protein>
    <submittedName>
        <fullName evidence="5">EAL domain-containing protein</fullName>
    </submittedName>
</protein>